<dbReference type="OMA" id="HFSCYYA"/>
<dbReference type="PANTHER" id="PTHR11804:SF79">
    <property type="entry name" value="MITOCHONDRIAL INTERMEDIATE PEPTIDASE"/>
    <property type="match status" value="1"/>
</dbReference>
<dbReference type="VEuPathDB" id="PlasmoDB:PmUG01_08021500"/>
<keyword evidence="5 7" id="KW-0862">Zinc</keyword>
<evidence type="ECO:0000256" key="6">
    <source>
        <dbReference type="ARBA" id="ARBA00023049"/>
    </source>
</evidence>
<name>A0A1D3PAG7_PLAMA</name>
<keyword evidence="6 7" id="KW-0482">Metalloprotease</keyword>
<organism evidence="9 10">
    <name type="scientific">Plasmodium malariae</name>
    <dbReference type="NCBI Taxonomy" id="5858"/>
    <lineage>
        <taxon>Eukaryota</taxon>
        <taxon>Sar</taxon>
        <taxon>Alveolata</taxon>
        <taxon>Apicomplexa</taxon>
        <taxon>Aconoidasida</taxon>
        <taxon>Haemosporida</taxon>
        <taxon>Plasmodiidae</taxon>
        <taxon>Plasmodium</taxon>
        <taxon>Plasmodium (Plasmodium)</taxon>
    </lineage>
</organism>
<dbReference type="OrthoDB" id="534666at2759"/>
<evidence type="ECO:0000256" key="3">
    <source>
        <dbReference type="ARBA" id="ARBA00022723"/>
    </source>
</evidence>
<evidence type="ECO:0000313" key="9">
    <source>
        <dbReference type="EMBL" id="SCN12090.1"/>
    </source>
</evidence>
<dbReference type="RefSeq" id="XP_028861061.1">
    <property type="nucleotide sequence ID" value="XM_029004365.1"/>
</dbReference>
<dbReference type="InterPro" id="IPR045090">
    <property type="entry name" value="Pept_M3A_M3B"/>
</dbReference>
<keyword evidence="10" id="KW-1185">Reference proteome</keyword>
<reference evidence="9 10" key="1">
    <citation type="submission" date="2016-06" db="EMBL/GenBank/DDBJ databases">
        <authorList>
            <consortium name="Pathogen Informatics"/>
        </authorList>
    </citation>
    <scope>NUCLEOTIDE SEQUENCE [LARGE SCALE GENOMIC DNA]</scope>
</reference>
<gene>
    <name evidence="9" type="primary">PmUG01_08021500</name>
    <name evidence="9" type="ORF">PMUG01_08021500</name>
</gene>
<dbReference type="Gene3D" id="3.40.390.10">
    <property type="entry name" value="Collagenase (Catalytic Domain)"/>
    <property type="match status" value="1"/>
</dbReference>
<evidence type="ECO:0000256" key="7">
    <source>
        <dbReference type="RuleBase" id="RU003435"/>
    </source>
</evidence>
<dbReference type="SUPFAM" id="SSF55486">
    <property type="entry name" value="Metalloproteases ('zincins'), catalytic domain"/>
    <property type="match status" value="1"/>
</dbReference>
<evidence type="ECO:0000256" key="1">
    <source>
        <dbReference type="ARBA" id="ARBA00006040"/>
    </source>
</evidence>
<dbReference type="KEGG" id="pmal:PMUG01_08021500"/>
<evidence type="ECO:0000259" key="8">
    <source>
        <dbReference type="Pfam" id="PF01432"/>
    </source>
</evidence>
<keyword evidence="3 7" id="KW-0479">Metal-binding</keyword>
<dbReference type="AlphaFoldDB" id="A0A1D3PAG7"/>
<dbReference type="EMBL" id="LT594629">
    <property type="protein sequence ID" value="SCN12090.1"/>
    <property type="molecule type" value="Genomic_DNA"/>
</dbReference>
<sequence>MKNMNFLINKSIFFIFSKITTFFCWAEKKKLNEQVIKYVENSKIINHPIDTSITNFYFISNEINKLVNIRNKLLVCDKQSRKRITEKCFNLYCFLITSAKLKKKNNNFFKRKILEYVEETIARSIEKIKIEDIDKKLIPYSIYIRSEKSLGSLVADLNIACSSYLNKINSVRIRHLIIDKDEINIDEEWKKKHECFFNKKKLKIPISKHNYEYILNGLHKSSLRKQVLYLLNIPFENKNLNKDVINILKKRYDIATKMGYKNWAHYSISHFTSEKNNYDKVNDFLALVKMKIDKEYDTVKCSMEKTINLEKSTNMQVNIDDKKDSCVKLAIYDWNYYYNKILNKSDEYLINTYFPHAHVLKNFLIIVSKIYNFAYEEVKQEAGQERWGKNSHIYKIKKKRNEKIMNSNIMNGKNLLDNTRREQDKSGSNLLGYIYIMPYKDISFMDYFRIPLIDSLPNTCLICAGHVLIDYRFLSSVPIEKKLFSCSEILTLFHEFGHAYHLLFLSTKYNMYRMSNMPLDYAELFSHINEHVANNYNIMYNLSNNINDNSKINEYLFKTMKFDYSRLANIFSQSMLDYAIHNLDPYAFFEGHQGMVSCAEVVIRSIRGTRSKNCNSHRDSDKYGMHTYHENSYDHSLDKFYSTVEKYFPYSFSSHYSIHSTSFPYHFSCCYAGSVLSYLFAEMRVLLNFSTDNLSLKKYSSLVSFQRKFYEIIEDDLTFDANPSIITHALANKKMLLRKAAHY</sequence>
<accession>A0A1D3PAG7</accession>
<evidence type="ECO:0000256" key="5">
    <source>
        <dbReference type="ARBA" id="ARBA00022833"/>
    </source>
</evidence>
<comment type="cofactor">
    <cofactor evidence="7">
        <name>Zn(2+)</name>
        <dbReference type="ChEBI" id="CHEBI:29105"/>
    </cofactor>
    <text evidence="7">Binds 1 zinc ion.</text>
</comment>
<feature type="domain" description="Peptidase M3A/M3B catalytic" evidence="8">
    <location>
        <begin position="242"/>
        <end position="583"/>
    </location>
</feature>
<keyword evidence="2 7" id="KW-0645">Protease</keyword>
<dbReference type="GO" id="GO:0046872">
    <property type="term" value="F:metal ion binding"/>
    <property type="evidence" value="ECO:0007669"/>
    <property type="project" value="UniProtKB-UniRule"/>
</dbReference>
<dbReference type="GO" id="GO:0006518">
    <property type="term" value="P:peptide metabolic process"/>
    <property type="evidence" value="ECO:0007669"/>
    <property type="project" value="TreeGrafter"/>
</dbReference>
<dbReference type="GO" id="GO:0004222">
    <property type="term" value="F:metalloendopeptidase activity"/>
    <property type="evidence" value="ECO:0007669"/>
    <property type="project" value="InterPro"/>
</dbReference>
<dbReference type="EC" id="3.4.24.16" evidence="9"/>
<dbReference type="GO" id="GO:0006508">
    <property type="term" value="P:proteolysis"/>
    <property type="evidence" value="ECO:0007669"/>
    <property type="project" value="UniProtKB-KW"/>
</dbReference>
<evidence type="ECO:0000256" key="2">
    <source>
        <dbReference type="ARBA" id="ARBA00022670"/>
    </source>
</evidence>
<dbReference type="GeneID" id="39868197"/>
<dbReference type="InterPro" id="IPR024077">
    <property type="entry name" value="Neurolysin/TOP_dom2"/>
</dbReference>
<keyword evidence="4 7" id="KW-0378">Hydrolase</keyword>
<protein>
    <submittedName>
        <fullName evidence="9">DnaJ protein, putative</fullName>
        <ecNumber evidence="9">3.4.24.16</ecNumber>
    </submittedName>
</protein>
<dbReference type="InterPro" id="IPR024079">
    <property type="entry name" value="MetalloPept_cat_dom_sf"/>
</dbReference>
<dbReference type="Pfam" id="PF01432">
    <property type="entry name" value="Peptidase_M3"/>
    <property type="match status" value="1"/>
</dbReference>
<dbReference type="Gene3D" id="1.10.1370.10">
    <property type="entry name" value="Neurolysin, domain 3"/>
    <property type="match status" value="1"/>
</dbReference>
<dbReference type="Proteomes" id="UP000219813">
    <property type="component" value="Chromosome 8"/>
</dbReference>
<evidence type="ECO:0000256" key="4">
    <source>
        <dbReference type="ARBA" id="ARBA00022801"/>
    </source>
</evidence>
<dbReference type="PANTHER" id="PTHR11804">
    <property type="entry name" value="PROTEASE M3 THIMET OLIGOPEPTIDASE-RELATED"/>
    <property type="match status" value="1"/>
</dbReference>
<dbReference type="GO" id="GO:0005739">
    <property type="term" value="C:mitochondrion"/>
    <property type="evidence" value="ECO:0007669"/>
    <property type="project" value="TreeGrafter"/>
</dbReference>
<comment type="similarity">
    <text evidence="1 7">Belongs to the peptidase M3 family.</text>
</comment>
<evidence type="ECO:0000313" key="10">
    <source>
        <dbReference type="Proteomes" id="UP000219813"/>
    </source>
</evidence>
<proteinExistence type="inferred from homology"/>
<dbReference type="InterPro" id="IPR001567">
    <property type="entry name" value="Pept_M3A_M3B_dom"/>
</dbReference>